<dbReference type="EMBL" id="EU976093">
    <property type="protein sequence ID" value="ACG48211.1"/>
    <property type="molecule type" value="mRNA"/>
</dbReference>
<evidence type="ECO:0000313" key="2">
    <source>
        <dbReference type="EMBL" id="ACG48211.1"/>
    </source>
</evidence>
<dbReference type="AlphaFoldDB" id="B6UFS8"/>
<reference evidence="2" key="1">
    <citation type="journal article" date="2009" name="Plant Mol. Biol.">
        <title>Insights into corn genes derived from large-scale cDNA sequencing.</title>
        <authorList>
            <person name="Alexandrov N.N."/>
            <person name="Brover V.V."/>
            <person name="Freidin S."/>
            <person name="Troukhan M.E."/>
            <person name="Tatarinova T.V."/>
            <person name="Zhang H."/>
            <person name="Swaller T.J."/>
            <person name="Lu Y.P."/>
            <person name="Bouck J."/>
            <person name="Flavell R.B."/>
            <person name="Feldmann K.A."/>
        </authorList>
    </citation>
    <scope>NUCLEOTIDE SEQUENCE</scope>
</reference>
<accession>B6UFS8</accession>
<proteinExistence type="evidence at transcript level"/>
<protein>
    <submittedName>
        <fullName evidence="2">Uncharacterized protein</fullName>
    </submittedName>
</protein>
<evidence type="ECO:0000256" key="1">
    <source>
        <dbReference type="SAM" id="MobiDB-lite"/>
    </source>
</evidence>
<name>B6UFS8_MAIZE</name>
<organism evidence="2">
    <name type="scientific">Zea mays</name>
    <name type="common">Maize</name>
    <dbReference type="NCBI Taxonomy" id="4577"/>
    <lineage>
        <taxon>Eukaryota</taxon>
        <taxon>Viridiplantae</taxon>
        <taxon>Streptophyta</taxon>
        <taxon>Embryophyta</taxon>
        <taxon>Tracheophyta</taxon>
        <taxon>Spermatophyta</taxon>
        <taxon>Magnoliopsida</taxon>
        <taxon>Liliopsida</taxon>
        <taxon>Poales</taxon>
        <taxon>Poaceae</taxon>
        <taxon>PACMAD clade</taxon>
        <taxon>Panicoideae</taxon>
        <taxon>Andropogonodae</taxon>
        <taxon>Andropogoneae</taxon>
        <taxon>Tripsacinae</taxon>
        <taxon>Zea</taxon>
    </lineage>
</organism>
<sequence>MTAPSPVSPFGFLTAPSSPSHCCWRLQLLTIEQGATPRLSRRPPSPRRGELRLPPVYPSSTPCA</sequence>
<feature type="region of interest" description="Disordered" evidence="1">
    <location>
        <begin position="35"/>
        <end position="64"/>
    </location>
</feature>